<sequence length="304" mass="32870">MEDDPLNSAKSIRTGVLLAGFAATGFAMKGIFIKLAFVHGVDAVTLLMQRLIFTIALLWMVRLWRVSRLAHDEQETPISTSDKLKILGLGLLGYYLASVLDFIGLETVSASLERLILCLYPAFTVLFVSWFSGTPIAPRIKRALPLTYLGMILVLAPELTNAHADWAGIGFVVASTLVFSLYMTWSPAVIGRVGSMRFTELALTVSGCGILVHWLLSHPLSSIQQPPIVWGYALIIAIVSTVLPVYAITAAMQRIGASRTAVIGSFGPVLSIIMSMQLLNESLTAIQWLGAAVVLGGVWLVGKK</sequence>
<proteinExistence type="predicted"/>
<feature type="transmembrane region" description="Helical" evidence="6">
    <location>
        <begin position="166"/>
        <end position="185"/>
    </location>
</feature>
<evidence type="ECO:0000256" key="6">
    <source>
        <dbReference type="SAM" id="Phobius"/>
    </source>
</evidence>
<keyword evidence="4 6" id="KW-1133">Transmembrane helix</keyword>
<feature type="transmembrane region" description="Helical" evidence="6">
    <location>
        <begin position="43"/>
        <end position="64"/>
    </location>
</feature>
<organism evidence="8 9">
    <name type="scientific">Deefgea tanakiae</name>
    <dbReference type="NCBI Taxonomy" id="2865840"/>
    <lineage>
        <taxon>Bacteria</taxon>
        <taxon>Pseudomonadati</taxon>
        <taxon>Pseudomonadota</taxon>
        <taxon>Betaproteobacteria</taxon>
        <taxon>Neisseriales</taxon>
        <taxon>Chitinibacteraceae</taxon>
        <taxon>Deefgea</taxon>
    </lineage>
</organism>
<feature type="transmembrane region" description="Helical" evidence="6">
    <location>
        <begin position="111"/>
        <end position="131"/>
    </location>
</feature>
<evidence type="ECO:0000256" key="5">
    <source>
        <dbReference type="ARBA" id="ARBA00023136"/>
    </source>
</evidence>
<feature type="transmembrane region" description="Helical" evidence="6">
    <location>
        <begin position="84"/>
        <end position="105"/>
    </location>
</feature>
<dbReference type="InterPro" id="IPR037185">
    <property type="entry name" value="EmrE-like"/>
</dbReference>
<protein>
    <submittedName>
        <fullName evidence="8">DMT family transporter</fullName>
    </submittedName>
</protein>
<evidence type="ECO:0000313" key="8">
    <source>
        <dbReference type="EMBL" id="QZA79552.1"/>
    </source>
</evidence>
<reference evidence="8 9" key="1">
    <citation type="submission" date="2021-08" db="EMBL/GenBank/DDBJ databases">
        <title>complete genome sequencing of Deefgea sp. D25.</title>
        <authorList>
            <person name="Bae J.-W."/>
            <person name="Gim D.-H."/>
        </authorList>
    </citation>
    <scope>NUCLEOTIDE SEQUENCE [LARGE SCALE GENOMIC DNA]</scope>
    <source>
        <strain evidence="8 9">D25</strain>
    </source>
</reference>
<comment type="subcellular location">
    <subcellularLocation>
        <location evidence="1">Cell membrane</location>
        <topology evidence="1">Multi-pass membrane protein</topology>
    </subcellularLocation>
</comment>
<dbReference type="InterPro" id="IPR000620">
    <property type="entry name" value="EamA_dom"/>
</dbReference>
<dbReference type="Proteomes" id="UP000825679">
    <property type="component" value="Chromosome"/>
</dbReference>
<keyword evidence="9" id="KW-1185">Reference proteome</keyword>
<dbReference type="EMBL" id="CP081150">
    <property type="protein sequence ID" value="QZA79552.1"/>
    <property type="molecule type" value="Genomic_DNA"/>
</dbReference>
<feature type="domain" description="EamA" evidence="7">
    <location>
        <begin position="14"/>
        <end position="155"/>
    </location>
</feature>
<dbReference type="PANTHER" id="PTHR42920:SF5">
    <property type="entry name" value="EAMA DOMAIN-CONTAINING PROTEIN"/>
    <property type="match status" value="1"/>
</dbReference>
<dbReference type="InterPro" id="IPR051258">
    <property type="entry name" value="Diverse_Substrate_Transporter"/>
</dbReference>
<keyword evidence="5 6" id="KW-0472">Membrane</keyword>
<feature type="transmembrane region" description="Helical" evidence="6">
    <location>
        <begin position="228"/>
        <end position="248"/>
    </location>
</feature>
<feature type="domain" description="EamA" evidence="7">
    <location>
        <begin position="167"/>
        <end position="301"/>
    </location>
</feature>
<keyword evidence="3 6" id="KW-0812">Transmembrane</keyword>
<feature type="transmembrane region" description="Helical" evidence="6">
    <location>
        <begin position="260"/>
        <end position="279"/>
    </location>
</feature>
<evidence type="ECO:0000313" key="9">
    <source>
        <dbReference type="Proteomes" id="UP000825679"/>
    </source>
</evidence>
<dbReference type="SUPFAM" id="SSF103481">
    <property type="entry name" value="Multidrug resistance efflux transporter EmrE"/>
    <property type="match status" value="2"/>
</dbReference>
<gene>
    <name evidence="8" type="ORF">K4H28_14155</name>
</gene>
<name>A0ABX8ZAD8_9NEIS</name>
<evidence type="ECO:0000256" key="3">
    <source>
        <dbReference type="ARBA" id="ARBA00022692"/>
    </source>
</evidence>
<evidence type="ECO:0000256" key="4">
    <source>
        <dbReference type="ARBA" id="ARBA00022989"/>
    </source>
</evidence>
<evidence type="ECO:0000256" key="2">
    <source>
        <dbReference type="ARBA" id="ARBA00022475"/>
    </source>
</evidence>
<dbReference type="Gene3D" id="1.10.3730.20">
    <property type="match status" value="1"/>
</dbReference>
<feature type="transmembrane region" description="Helical" evidence="6">
    <location>
        <begin position="285"/>
        <end position="302"/>
    </location>
</feature>
<accession>A0ABX8ZAD8</accession>
<dbReference type="Pfam" id="PF00892">
    <property type="entry name" value="EamA"/>
    <property type="match status" value="2"/>
</dbReference>
<evidence type="ECO:0000256" key="1">
    <source>
        <dbReference type="ARBA" id="ARBA00004651"/>
    </source>
</evidence>
<feature type="transmembrane region" description="Helical" evidence="6">
    <location>
        <begin position="197"/>
        <end position="216"/>
    </location>
</feature>
<dbReference type="PANTHER" id="PTHR42920">
    <property type="entry name" value="OS03G0707200 PROTEIN-RELATED"/>
    <property type="match status" value="1"/>
</dbReference>
<evidence type="ECO:0000259" key="7">
    <source>
        <dbReference type="Pfam" id="PF00892"/>
    </source>
</evidence>
<feature type="transmembrane region" description="Helical" evidence="6">
    <location>
        <begin position="16"/>
        <end position="37"/>
    </location>
</feature>
<keyword evidence="2" id="KW-1003">Cell membrane</keyword>